<organism evidence="6 7">
    <name type="scientific">Tetranychus urticae</name>
    <name type="common">Two-spotted spider mite</name>
    <dbReference type="NCBI Taxonomy" id="32264"/>
    <lineage>
        <taxon>Eukaryota</taxon>
        <taxon>Metazoa</taxon>
        <taxon>Ecdysozoa</taxon>
        <taxon>Arthropoda</taxon>
        <taxon>Chelicerata</taxon>
        <taxon>Arachnida</taxon>
        <taxon>Acari</taxon>
        <taxon>Acariformes</taxon>
        <taxon>Trombidiformes</taxon>
        <taxon>Prostigmata</taxon>
        <taxon>Eleutherengona</taxon>
        <taxon>Raphignathae</taxon>
        <taxon>Tetranychoidea</taxon>
        <taxon>Tetranychidae</taxon>
        <taxon>Tetranychus</taxon>
    </lineage>
</organism>
<dbReference type="CDD" id="cd05479">
    <property type="entry name" value="RP_DDI"/>
    <property type="match status" value="1"/>
</dbReference>
<dbReference type="GO" id="GO:0006508">
    <property type="term" value="P:proteolysis"/>
    <property type="evidence" value="ECO:0007669"/>
    <property type="project" value="UniProtKB-KW"/>
</dbReference>
<dbReference type="PANTHER" id="PTHR15397:SF3">
    <property type="entry name" value="DNA DAMAGE INDUCIBLE 1 HOMOLOG 2"/>
    <property type="match status" value="1"/>
</dbReference>
<dbReference type="Gene3D" id="2.40.70.10">
    <property type="entry name" value="Acid Proteases"/>
    <property type="match status" value="1"/>
</dbReference>
<dbReference type="EMBL" id="CAEY01000382">
    <property type="status" value="NOT_ANNOTATED_CDS"/>
    <property type="molecule type" value="Genomic_DNA"/>
</dbReference>
<keyword evidence="7" id="KW-1185">Reference proteome</keyword>
<sequence>MKVTITTLNGDVLFNLDVADDLELGKFKEACAPDAGIKGNQMDIIYEGARLSDDAKPLSHYKIKEGDVLLAQAKATTPASPIPQTGSLGLSRPSGLPAAPLLDFSSVVIPGALGGNVSRPSGSTGGNRPSRDDPVFLRDMFLSNPEQLAMLRSNNPQLADALEKGVEEFKRVFDEQKKMKEEKDRMQLRLLQADPFDPEAQRLIQEEINRQNIASNMETALEFHPESFGSVTMLYINCRVNGHPIKAFVDSGAQSTIMSSGCAARCNVTHLIDSRWSGIAKGVGTQKIIGRIHLGQIQIEEDFLPSSFLILEQQDMDFLLGLDMLKRHQCSIDLKDNVLIIGTTGTKTRFLNESEIPTNDKFS</sequence>
<name>T1KQZ0_TETUR</name>
<evidence type="ECO:0000259" key="5">
    <source>
        <dbReference type="PROSITE" id="PS50053"/>
    </source>
</evidence>
<keyword evidence="2" id="KW-0645">Protease</keyword>
<protein>
    <recommendedName>
        <fullName evidence="5">Ubiquitin-like domain-containing protein</fullName>
    </recommendedName>
</protein>
<evidence type="ECO:0000256" key="1">
    <source>
        <dbReference type="ARBA" id="ARBA00009136"/>
    </source>
</evidence>
<dbReference type="GO" id="GO:0004190">
    <property type="term" value="F:aspartic-type endopeptidase activity"/>
    <property type="evidence" value="ECO:0007669"/>
    <property type="project" value="UniProtKB-KW"/>
</dbReference>
<dbReference type="SUPFAM" id="SSF50630">
    <property type="entry name" value="Acid proteases"/>
    <property type="match status" value="1"/>
</dbReference>
<dbReference type="PROSITE" id="PS50053">
    <property type="entry name" value="UBIQUITIN_2"/>
    <property type="match status" value="1"/>
</dbReference>
<dbReference type="FunFam" id="2.40.70.10:FF:000005">
    <property type="entry name" value="DNA damage inducible 1 homolog 2"/>
    <property type="match status" value="1"/>
</dbReference>
<gene>
    <name evidence="6" type="primary">107366425</name>
</gene>
<dbReference type="OrthoDB" id="1047367at2759"/>
<dbReference type="PANTHER" id="PTHR15397">
    <property type="entry name" value="SODIUM-GLUCOSE COTRANSPORTER REGULATORY PROTEIN -RELATED"/>
    <property type="match status" value="1"/>
</dbReference>
<dbReference type="InterPro" id="IPR029071">
    <property type="entry name" value="Ubiquitin-like_domsf"/>
</dbReference>
<dbReference type="AlphaFoldDB" id="T1KQZ0"/>
<dbReference type="Pfam" id="PF24669">
    <property type="entry name" value="Ddi2_HDD"/>
    <property type="match status" value="1"/>
</dbReference>
<dbReference type="OMA" id="GHRLNAF"/>
<dbReference type="STRING" id="32264.T1KQZ0"/>
<reference evidence="7" key="1">
    <citation type="submission" date="2011-08" db="EMBL/GenBank/DDBJ databases">
        <authorList>
            <person name="Rombauts S."/>
        </authorList>
    </citation>
    <scope>NUCLEOTIDE SEQUENCE</scope>
    <source>
        <strain evidence="7">London</strain>
    </source>
</reference>
<dbReference type="CDD" id="cd01796">
    <property type="entry name" value="Ubl_Ddi1_like"/>
    <property type="match status" value="1"/>
</dbReference>
<keyword evidence="4" id="KW-0378">Hydrolase</keyword>
<dbReference type="eggNOG" id="KOG0012">
    <property type="taxonomic scope" value="Eukaryota"/>
</dbReference>
<evidence type="ECO:0000256" key="4">
    <source>
        <dbReference type="ARBA" id="ARBA00022801"/>
    </source>
</evidence>
<dbReference type="KEGG" id="tut:107366425"/>
<evidence type="ECO:0000256" key="3">
    <source>
        <dbReference type="ARBA" id="ARBA00022750"/>
    </source>
</evidence>
<evidence type="ECO:0000313" key="7">
    <source>
        <dbReference type="Proteomes" id="UP000015104"/>
    </source>
</evidence>
<dbReference type="Proteomes" id="UP000015104">
    <property type="component" value="Unassembled WGS sequence"/>
</dbReference>
<dbReference type="InterPro" id="IPR033882">
    <property type="entry name" value="DDI1_N"/>
</dbReference>
<dbReference type="SUPFAM" id="SSF54236">
    <property type="entry name" value="Ubiquitin-like"/>
    <property type="match status" value="1"/>
</dbReference>
<keyword evidence="3" id="KW-0064">Aspartyl protease</keyword>
<accession>T1KQZ0</accession>
<reference evidence="6" key="2">
    <citation type="submission" date="2015-06" db="UniProtKB">
        <authorList>
            <consortium name="EnsemblMetazoa"/>
        </authorList>
    </citation>
    <scope>IDENTIFICATION</scope>
</reference>
<dbReference type="Pfam" id="PF09668">
    <property type="entry name" value="Asp_protease"/>
    <property type="match status" value="1"/>
</dbReference>
<comment type="similarity">
    <text evidence="1">Belongs to the DDI1 family.</text>
</comment>
<dbReference type="InterPro" id="IPR019103">
    <property type="entry name" value="Peptidase_aspartic_DDI1-type"/>
</dbReference>
<dbReference type="SMART" id="SM00213">
    <property type="entry name" value="UBQ"/>
    <property type="match status" value="1"/>
</dbReference>
<dbReference type="InterPro" id="IPR057273">
    <property type="entry name" value="Ddi1/2_HDD"/>
</dbReference>
<proteinExistence type="inferred from homology"/>
<dbReference type="Gene3D" id="3.10.20.90">
    <property type="entry name" value="Phosphatidylinositol 3-kinase Catalytic Subunit, Chain A, domain 1"/>
    <property type="match status" value="1"/>
</dbReference>
<dbReference type="InterPro" id="IPR000626">
    <property type="entry name" value="Ubiquitin-like_dom"/>
</dbReference>
<evidence type="ECO:0000313" key="6">
    <source>
        <dbReference type="EnsemblMetazoa" id="tetur18g01650.1"/>
    </source>
</evidence>
<dbReference type="Pfam" id="PF00240">
    <property type="entry name" value="ubiquitin"/>
    <property type="match status" value="1"/>
</dbReference>
<dbReference type="EnsemblMetazoa" id="tetur18g01650.1">
    <property type="protein sequence ID" value="tetur18g01650.1"/>
    <property type="gene ID" value="tetur18g01650"/>
</dbReference>
<feature type="domain" description="Ubiquitin-like" evidence="5">
    <location>
        <begin position="1"/>
        <end position="78"/>
    </location>
</feature>
<dbReference type="InterPro" id="IPR021109">
    <property type="entry name" value="Peptidase_aspartic_dom_sf"/>
</dbReference>
<evidence type="ECO:0000256" key="2">
    <source>
        <dbReference type="ARBA" id="ARBA00022670"/>
    </source>
</evidence>
<dbReference type="HOGENOM" id="CLU_020435_1_0_1"/>